<feature type="transmembrane region" description="Helical" evidence="1">
    <location>
        <begin position="5"/>
        <end position="22"/>
    </location>
</feature>
<comment type="caution">
    <text evidence="2">The sequence shown here is derived from an EMBL/GenBank/DDBJ whole genome shotgun (WGS) entry which is preliminary data.</text>
</comment>
<evidence type="ECO:0000256" key="1">
    <source>
        <dbReference type="SAM" id="Phobius"/>
    </source>
</evidence>
<accession>A0A1S2M2S0</accession>
<dbReference type="RefSeq" id="WP_071391026.1">
    <property type="nucleotide sequence ID" value="NZ_MLQS01000031.1"/>
</dbReference>
<reference evidence="2 3" key="1">
    <citation type="submission" date="2016-10" db="EMBL/GenBank/DDBJ databases">
        <title>Draft genome sequences of four alkaliphilic bacteria belonging to the Anaerobacillus genus.</title>
        <authorList>
            <person name="Bassil N.M."/>
            <person name="Lloyd J.R."/>
        </authorList>
    </citation>
    <scope>NUCLEOTIDE SEQUENCE [LARGE SCALE GENOMIC DNA]</scope>
    <source>
        <strain evidence="2 3">DSM 22531</strain>
    </source>
</reference>
<evidence type="ECO:0000313" key="3">
    <source>
        <dbReference type="Proteomes" id="UP000180057"/>
    </source>
</evidence>
<keyword evidence="1" id="KW-1133">Transmembrane helix</keyword>
<sequence length="70" mass="7896">MSKPFWIPLIASFGTMILLFTIGNIGDIKFLVFKVSPSYTEISFLPIVVGIIIGFIAERILKYKSKKIET</sequence>
<keyword evidence="1" id="KW-0472">Membrane</keyword>
<protein>
    <submittedName>
        <fullName evidence="2">ATPase</fullName>
    </submittedName>
</protein>
<feature type="transmembrane region" description="Helical" evidence="1">
    <location>
        <begin position="42"/>
        <end position="61"/>
    </location>
</feature>
<dbReference type="OrthoDB" id="2888120at2"/>
<keyword evidence="3" id="KW-1185">Reference proteome</keyword>
<proteinExistence type="predicted"/>
<dbReference type="AlphaFoldDB" id="A0A1S2M2S0"/>
<organism evidence="2 3">
    <name type="scientific">Anaerobacillus alkalidiazotrophicus</name>
    <dbReference type="NCBI Taxonomy" id="472963"/>
    <lineage>
        <taxon>Bacteria</taxon>
        <taxon>Bacillati</taxon>
        <taxon>Bacillota</taxon>
        <taxon>Bacilli</taxon>
        <taxon>Bacillales</taxon>
        <taxon>Bacillaceae</taxon>
        <taxon>Anaerobacillus</taxon>
    </lineage>
</organism>
<keyword evidence="1" id="KW-0812">Transmembrane</keyword>
<evidence type="ECO:0000313" key="2">
    <source>
        <dbReference type="EMBL" id="OIJ17965.1"/>
    </source>
</evidence>
<name>A0A1S2M2S0_9BACI</name>
<dbReference type="Proteomes" id="UP000180057">
    <property type="component" value="Unassembled WGS sequence"/>
</dbReference>
<dbReference type="STRING" id="472963.BKP45_20645"/>
<gene>
    <name evidence="2" type="ORF">BKP45_20645</name>
</gene>
<dbReference type="EMBL" id="MLQS01000031">
    <property type="protein sequence ID" value="OIJ17965.1"/>
    <property type="molecule type" value="Genomic_DNA"/>
</dbReference>